<dbReference type="InterPro" id="IPR016156">
    <property type="entry name" value="FAD/NAD-linked_Rdtase_dimer_sf"/>
</dbReference>
<dbReference type="SUPFAM" id="SSF51905">
    <property type="entry name" value="FAD/NAD(P)-binding domain"/>
    <property type="match status" value="2"/>
</dbReference>
<dbReference type="InterPro" id="IPR036922">
    <property type="entry name" value="Rieske_2Fe-2S_sf"/>
</dbReference>
<dbReference type="Gene3D" id="2.102.10.10">
    <property type="entry name" value="Rieske [2Fe-2S] iron-sulphur domain"/>
    <property type="match status" value="1"/>
</dbReference>
<dbReference type="EMBL" id="JAAQHG020000004">
    <property type="protein sequence ID" value="KAL1589494.1"/>
    <property type="molecule type" value="Genomic_DNA"/>
</dbReference>
<dbReference type="PANTHER" id="PTHR43557">
    <property type="entry name" value="APOPTOSIS-INDUCING FACTOR 1"/>
    <property type="match status" value="1"/>
</dbReference>
<evidence type="ECO:0000256" key="5">
    <source>
        <dbReference type="ARBA" id="ARBA00022723"/>
    </source>
</evidence>
<dbReference type="PROSITE" id="PS51296">
    <property type="entry name" value="RIESKE"/>
    <property type="match status" value="1"/>
</dbReference>
<reference evidence="11 12" key="1">
    <citation type="journal article" date="2020" name="Microbiol. Resour. Announc.">
        <title>Draft Genome Sequence of a Cladosporium Species Isolated from the Mesophotic Ascidian Didemnum maculosum.</title>
        <authorList>
            <person name="Gioti A."/>
            <person name="Siaperas R."/>
            <person name="Nikolaivits E."/>
            <person name="Le Goff G."/>
            <person name="Ouazzani J."/>
            <person name="Kotoulas G."/>
            <person name="Topakas E."/>
        </authorList>
    </citation>
    <scope>NUCLEOTIDE SEQUENCE [LARGE SCALE GENOMIC DNA]</scope>
    <source>
        <strain evidence="11 12">TM138-S3</strain>
    </source>
</reference>
<keyword evidence="5" id="KW-0479">Metal-binding</keyword>
<evidence type="ECO:0000256" key="7">
    <source>
        <dbReference type="ARBA" id="ARBA00023002"/>
    </source>
</evidence>
<gene>
    <name evidence="11" type="ORF">WHR41_01683</name>
</gene>
<name>A0AB34KWU5_9PEZI</name>
<accession>A0AB34KWU5</accession>
<dbReference type="GeneID" id="96003127"/>
<dbReference type="SUPFAM" id="SSF50022">
    <property type="entry name" value="ISP domain"/>
    <property type="match status" value="1"/>
</dbReference>
<dbReference type="InterPro" id="IPR036188">
    <property type="entry name" value="FAD/NAD-bd_sf"/>
</dbReference>
<dbReference type="Pfam" id="PF00355">
    <property type="entry name" value="Rieske"/>
    <property type="match status" value="1"/>
</dbReference>
<evidence type="ECO:0000256" key="4">
    <source>
        <dbReference type="ARBA" id="ARBA00022714"/>
    </source>
</evidence>
<evidence type="ECO:0000256" key="8">
    <source>
        <dbReference type="ARBA" id="ARBA00023004"/>
    </source>
</evidence>
<dbReference type="InterPro" id="IPR050446">
    <property type="entry name" value="FAD-oxidoreductase/Apoptosis"/>
</dbReference>
<keyword evidence="9" id="KW-0411">Iron-sulfur</keyword>
<evidence type="ECO:0000313" key="11">
    <source>
        <dbReference type="EMBL" id="KAL1589494.1"/>
    </source>
</evidence>
<dbReference type="InterPro" id="IPR017941">
    <property type="entry name" value="Rieske_2Fe-2S"/>
</dbReference>
<evidence type="ECO:0000259" key="10">
    <source>
        <dbReference type="PROSITE" id="PS51296"/>
    </source>
</evidence>
<feature type="domain" description="Rieske" evidence="10">
    <location>
        <begin position="7"/>
        <end position="106"/>
    </location>
</feature>
<dbReference type="AlphaFoldDB" id="A0AB34KWU5"/>
<organism evidence="11 12">
    <name type="scientific">Cladosporium halotolerans</name>
    <dbReference type="NCBI Taxonomy" id="1052096"/>
    <lineage>
        <taxon>Eukaryota</taxon>
        <taxon>Fungi</taxon>
        <taxon>Dikarya</taxon>
        <taxon>Ascomycota</taxon>
        <taxon>Pezizomycotina</taxon>
        <taxon>Dothideomycetes</taxon>
        <taxon>Dothideomycetidae</taxon>
        <taxon>Cladosporiales</taxon>
        <taxon>Cladosporiaceae</taxon>
        <taxon>Cladosporium</taxon>
    </lineage>
</organism>
<dbReference type="PRINTS" id="PR00368">
    <property type="entry name" value="FADPNR"/>
</dbReference>
<comment type="similarity">
    <text evidence="2">Belongs to the FAD-dependent oxidoreductase family.</text>
</comment>
<keyword evidence="12" id="KW-1185">Reference proteome</keyword>
<dbReference type="GO" id="GO:0046872">
    <property type="term" value="F:metal ion binding"/>
    <property type="evidence" value="ECO:0007669"/>
    <property type="project" value="UniProtKB-KW"/>
</dbReference>
<comment type="cofactor">
    <cofactor evidence="1">
        <name>FAD</name>
        <dbReference type="ChEBI" id="CHEBI:57692"/>
    </cofactor>
</comment>
<keyword evidence="8" id="KW-0408">Iron</keyword>
<dbReference type="RefSeq" id="XP_069232599.1">
    <property type="nucleotide sequence ID" value="XM_069370289.1"/>
</dbReference>
<dbReference type="Proteomes" id="UP000803884">
    <property type="component" value="Unassembled WGS sequence"/>
</dbReference>
<dbReference type="InterPro" id="IPR023753">
    <property type="entry name" value="FAD/NAD-binding_dom"/>
</dbReference>
<keyword evidence="3" id="KW-0285">Flavoprotein</keyword>
<evidence type="ECO:0000313" key="12">
    <source>
        <dbReference type="Proteomes" id="UP000803884"/>
    </source>
</evidence>
<evidence type="ECO:0000256" key="3">
    <source>
        <dbReference type="ARBA" id="ARBA00022630"/>
    </source>
</evidence>
<keyword evidence="6" id="KW-0274">FAD</keyword>
<dbReference type="Gene3D" id="3.30.390.30">
    <property type="match status" value="1"/>
</dbReference>
<comment type="caution">
    <text evidence="11">The sequence shown here is derived from an EMBL/GenBank/DDBJ whole genome shotgun (WGS) entry which is preliminary data.</text>
</comment>
<proteinExistence type="inferred from homology"/>
<sequence length="554" mass="58946">MASEFKLKGLTSVDLKNGQKQECEVEGVEGGKVLLVKAQDGLHAMSPNCTHYGAPLMKGVVTGDGRITCPWHGACFKISTGDVEDAPALDPLAKFKVVQKDGGVYISGEESALKAGRRKLNIKCSAKSQEHTVIVGGGSGALGAIEGLRGGGYSGKITVISSEPYQPIDRTKLSKALITDLSKIAWRSEDFYKEGDVELVTGKSVKSVDFKGKTVTSEDGKSFSYSKLILASGGIPKYLPMEGLKGDLGNVFLIRSLPDAQAIMNAAGQDGGKKIVIVGSSFIGMEVGNALAGMKHDVTIVGMEEEPMQGVMGKEIGSIFRKLLEKNGAKFKLSASVEKGTPSSSDKSKIGAVQLKDGTSLEADLVVEGVGIRPSTDYLRDNSAVQLEKDGSISVNEKFQVPGVSDAFAIGDIATFPYHGPSGNGKPVRIEHWDVAQNAGRSVALTINSNGAEHKHFIPVFWSAAGGQVRYCGNTPHGWDDVIIHGTTDVSEGKQSWTAFYTKGDEVVAVASMMRDPYMTQSAELMRRGKMPSKSELQKGVEILEISIPSEVKI</sequence>
<dbReference type="Pfam" id="PF07992">
    <property type="entry name" value="Pyr_redox_2"/>
    <property type="match status" value="1"/>
</dbReference>
<dbReference type="GO" id="GO:0005737">
    <property type="term" value="C:cytoplasm"/>
    <property type="evidence" value="ECO:0007669"/>
    <property type="project" value="TreeGrafter"/>
</dbReference>
<keyword evidence="7" id="KW-0560">Oxidoreductase</keyword>
<dbReference type="PRINTS" id="PR00411">
    <property type="entry name" value="PNDRDTASEI"/>
</dbReference>
<dbReference type="GO" id="GO:0051537">
    <property type="term" value="F:2 iron, 2 sulfur cluster binding"/>
    <property type="evidence" value="ECO:0007669"/>
    <property type="project" value="UniProtKB-KW"/>
</dbReference>
<dbReference type="Gene3D" id="3.50.50.60">
    <property type="entry name" value="FAD/NAD(P)-binding domain"/>
    <property type="match status" value="2"/>
</dbReference>
<dbReference type="PANTHER" id="PTHR43557:SF2">
    <property type="entry name" value="RIESKE DOMAIN-CONTAINING PROTEIN-RELATED"/>
    <property type="match status" value="1"/>
</dbReference>
<evidence type="ECO:0000256" key="6">
    <source>
        <dbReference type="ARBA" id="ARBA00022827"/>
    </source>
</evidence>
<evidence type="ECO:0000256" key="2">
    <source>
        <dbReference type="ARBA" id="ARBA00006442"/>
    </source>
</evidence>
<protein>
    <recommendedName>
        <fullName evidence="10">Rieske domain-containing protein</fullName>
    </recommendedName>
</protein>
<dbReference type="GO" id="GO:0016651">
    <property type="term" value="F:oxidoreductase activity, acting on NAD(P)H"/>
    <property type="evidence" value="ECO:0007669"/>
    <property type="project" value="TreeGrafter"/>
</dbReference>
<keyword evidence="4" id="KW-0001">2Fe-2S</keyword>
<evidence type="ECO:0000256" key="1">
    <source>
        <dbReference type="ARBA" id="ARBA00001974"/>
    </source>
</evidence>
<evidence type="ECO:0000256" key="9">
    <source>
        <dbReference type="ARBA" id="ARBA00023014"/>
    </source>
</evidence>
<dbReference type="CDD" id="cd03478">
    <property type="entry name" value="Rieske_AIFL_N"/>
    <property type="match status" value="1"/>
</dbReference>
<dbReference type="SUPFAM" id="SSF55424">
    <property type="entry name" value="FAD/NAD-linked reductases, dimerisation (C-terminal) domain"/>
    <property type="match status" value="1"/>
</dbReference>